<dbReference type="Pfam" id="PF07859">
    <property type="entry name" value="Abhydrolase_3"/>
    <property type="match status" value="2"/>
</dbReference>
<dbReference type="GO" id="GO:0052689">
    <property type="term" value="F:carboxylic ester hydrolase activity"/>
    <property type="evidence" value="ECO:0007669"/>
    <property type="project" value="InterPro"/>
</dbReference>
<dbReference type="GO" id="GO:0016020">
    <property type="term" value="C:membrane"/>
    <property type="evidence" value="ECO:0007669"/>
    <property type="project" value="InterPro"/>
</dbReference>
<dbReference type="EMBL" id="JAPFRF010000020">
    <property type="protein sequence ID" value="KAJ7306495.1"/>
    <property type="molecule type" value="Genomic_DNA"/>
</dbReference>
<feature type="active site" evidence="3">
    <location>
        <position position="194"/>
    </location>
</feature>
<dbReference type="PIRSF" id="PIRSF037251">
    <property type="entry name" value="Arylacetamide_deacetylase"/>
    <property type="match status" value="1"/>
</dbReference>
<dbReference type="AlphaFoldDB" id="A0A9Q0X950"/>
<comment type="similarity">
    <text evidence="1">Belongs to the 'GDXG' lipolytic enzyme family.</text>
</comment>
<sequence length="408" mass="46052">MELLSTFLAWTAGGLVLSLLLLIIWAIYYDCSRTTIVPEFDHPVKLRIANCALIMAMTLGEILELFGLCKEFVFLRSLLALWNPKIHPSTSVKELDFDGVPVKIYQPKTPPTGRRKGFVYFHGGTGMLGDYYQDVCSKLAWGSASVLVAVGYRLSPEHPYPTQQKDCYSATVYFMQHAEDYGVDPTQIVIGGDSAGGTFAAVVAQKLVGRRDLPKLQAQVLIYPGLQGMDFNLPSYQQNATFPLLYRHNVVYYGLHYLGKDVSFLDDVLKGSHVPDALRPKYGKWVNPDHIPERFKSRGYKRIPLAPFQPNVYKELSEIMEISLCPLFAEDCVISQLPETLIVSCEYDVLRDDSLLYKKRLEDNGVKVSWFHAENGFHGVINFTHLSYFLFPTGIQILDTVAEFIKNL</sequence>
<evidence type="ECO:0000313" key="6">
    <source>
        <dbReference type="EMBL" id="KAJ7306495.1"/>
    </source>
</evidence>
<feature type="transmembrane region" description="Helical" evidence="4">
    <location>
        <begin position="7"/>
        <end position="28"/>
    </location>
</feature>
<dbReference type="InterPro" id="IPR029058">
    <property type="entry name" value="AB_hydrolase_fold"/>
</dbReference>
<keyword evidence="4" id="KW-0472">Membrane</keyword>
<dbReference type="PANTHER" id="PTHR48081:SF32">
    <property type="entry name" value="ALPHA_BETA HYDROLASE FOLD-3 DOMAIN-CONTAINING PROTEIN"/>
    <property type="match status" value="1"/>
</dbReference>
<feature type="active site" evidence="3">
    <location>
        <position position="348"/>
    </location>
</feature>
<dbReference type="PANTHER" id="PTHR48081">
    <property type="entry name" value="AB HYDROLASE SUPERFAMILY PROTEIN C4A8.06C"/>
    <property type="match status" value="1"/>
</dbReference>
<dbReference type="InterPro" id="IPR050300">
    <property type="entry name" value="GDXG_lipolytic_enzyme"/>
</dbReference>
<proteinExistence type="inferred from homology"/>
<dbReference type="Proteomes" id="UP001142489">
    <property type="component" value="Unassembled WGS sequence"/>
</dbReference>
<keyword evidence="7" id="KW-1185">Reference proteome</keyword>
<evidence type="ECO:0000256" key="4">
    <source>
        <dbReference type="SAM" id="Phobius"/>
    </source>
</evidence>
<protein>
    <recommendedName>
        <fullName evidence="5">Alpha/beta hydrolase fold-3 domain-containing protein</fullName>
    </recommendedName>
</protein>
<evidence type="ECO:0000313" key="7">
    <source>
        <dbReference type="Proteomes" id="UP001142489"/>
    </source>
</evidence>
<keyword evidence="2" id="KW-0378">Hydrolase</keyword>
<evidence type="ECO:0000259" key="5">
    <source>
        <dbReference type="Pfam" id="PF07859"/>
    </source>
</evidence>
<name>A0A9Q0X950_9SAUR</name>
<evidence type="ECO:0000256" key="3">
    <source>
        <dbReference type="PIRSR" id="PIRSR037251-1"/>
    </source>
</evidence>
<evidence type="ECO:0000256" key="2">
    <source>
        <dbReference type="ARBA" id="ARBA00022801"/>
    </source>
</evidence>
<gene>
    <name evidence="6" type="ORF">JRQ81_009850</name>
</gene>
<evidence type="ECO:0000256" key="1">
    <source>
        <dbReference type="ARBA" id="ARBA00010515"/>
    </source>
</evidence>
<organism evidence="6 7">
    <name type="scientific">Phrynocephalus forsythii</name>
    <dbReference type="NCBI Taxonomy" id="171643"/>
    <lineage>
        <taxon>Eukaryota</taxon>
        <taxon>Metazoa</taxon>
        <taxon>Chordata</taxon>
        <taxon>Craniata</taxon>
        <taxon>Vertebrata</taxon>
        <taxon>Euteleostomi</taxon>
        <taxon>Lepidosauria</taxon>
        <taxon>Squamata</taxon>
        <taxon>Bifurcata</taxon>
        <taxon>Unidentata</taxon>
        <taxon>Episquamata</taxon>
        <taxon>Toxicofera</taxon>
        <taxon>Iguania</taxon>
        <taxon>Acrodonta</taxon>
        <taxon>Agamidae</taxon>
        <taxon>Agaminae</taxon>
        <taxon>Phrynocephalus</taxon>
    </lineage>
</organism>
<dbReference type="Gene3D" id="3.40.50.1820">
    <property type="entry name" value="alpha/beta hydrolase"/>
    <property type="match status" value="1"/>
</dbReference>
<dbReference type="InterPro" id="IPR013094">
    <property type="entry name" value="AB_hydrolase_3"/>
</dbReference>
<dbReference type="SUPFAM" id="SSF53474">
    <property type="entry name" value="alpha/beta-Hydrolases"/>
    <property type="match status" value="1"/>
</dbReference>
<reference evidence="6" key="1">
    <citation type="journal article" date="2023" name="DNA Res.">
        <title>Chromosome-level genome assembly of Phrynocephalus forsythii using third-generation DNA sequencing and Hi-C analysis.</title>
        <authorList>
            <person name="Qi Y."/>
            <person name="Zhao W."/>
            <person name="Zhao Y."/>
            <person name="Niu C."/>
            <person name="Cao S."/>
            <person name="Zhang Y."/>
        </authorList>
    </citation>
    <scope>NUCLEOTIDE SEQUENCE</scope>
    <source>
        <tissue evidence="6">Muscle</tissue>
    </source>
</reference>
<dbReference type="OrthoDB" id="408631at2759"/>
<dbReference type="InterPro" id="IPR017157">
    <property type="entry name" value="Arylacetamide_deacetylase"/>
</dbReference>
<feature type="domain" description="Alpha/beta hydrolase fold-3" evidence="5">
    <location>
        <begin position="321"/>
        <end position="381"/>
    </location>
</feature>
<accession>A0A9Q0X950</accession>
<keyword evidence="4" id="KW-1133">Transmembrane helix</keyword>
<feature type="active site" evidence="3">
    <location>
        <position position="378"/>
    </location>
</feature>
<keyword evidence="4" id="KW-0812">Transmembrane</keyword>
<comment type="caution">
    <text evidence="6">The sequence shown here is derived from an EMBL/GenBank/DDBJ whole genome shotgun (WGS) entry which is preliminary data.</text>
</comment>
<feature type="domain" description="Alpha/beta hydrolase fold-3" evidence="5">
    <location>
        <begin position="118"/>
        <end position="261"/>
    </location>
</feature>